<dbReference type="STRING" id="1797768.A3C59_00045"/>
<evidence type="ECO:0000313" key="1">
    <source>
        <dbReference type="EMBL" id="OGE33619.1"/>
    </source>
</evidence>
<evidence type="ECO:0000313" key="2">
    <source>
        <dbReference type="Proteomes" id="UP000176902"/>
    </source>
</evidence>
<comment type="caution">
    <text evidence="1">The sequence shown here is derived from an EMBL/GenBank/DDBJ whole genome shotgun (WGS) entry which is preliminary data.</text>
</comment>
<protein>
    <submittedName>
        <fullName evidence="1">Uncharacterized protein</fullName>
    </submittedName>
</protein>
<dbReference type="EMBL" id="MFCV01000008">
    <property type="protein sequence ID" value="OGE33619.1"/>
    <property type="molecule type" value="Genomic_DNA"/>
</dbReference>
<sequence>MSIGEIGQGLQQQVVALERNARKALDIIAPSGFRGRMRMMAVRRLPFLRGRLVNDPFAHLREDFRGTGLGLHLGLTKMRPALEHMVDHQATLVGLIEKVEDNPEDGETHEGIRSLLRDNARKTMGVPGKEEDAIDTTLFIDRYVEGTTPDEIDQRRQELLQEARELAAIREHGAEVAKLLMVGMARQYDQTLGSYNMLLEAGPVLDVLYRNTRLSREAWEKNKSVRGIIAHQLLESVKIAGQAIEGVNLVRQFDEAETAPILLQVRQEAEKILKNAAPQLSPPPDQSGS</sequence>
<organism evidence="1 2">
    <name type="scientific">Candidatus Daviesbacteria bacterium RIFCSPHIGHO2_02_FULL_36_13</name>
    <dbReference type="NCBI Taxonomy" id="1797768"/>
    <lineage>
        <taxon>Bacteria</taxon>
        <taxon>Candidatus Daviesiibacteriota</taxon>
    </lineage>
</organism>
<dbReference type="AlphaFoldDB" id="A0A1F5JY84"/>
<gene>
    <name evidence="1" type="ORF">A3C59_00045</name>
</gene>
<name>A0A1F5JY84_9BACT</name>
<accession>A0A1F5JY84</accession>
<dbReference type="Proteomes" id="UP000176902">
    <property type="component" value="Unassembled WGS sequence"/>
</dbReference>
<reference evidence="1 2" key="1">
    <citation type="journal article" date="2016" name="Nat. Commun.">
        <title>Thousands of microbial genomes shed light on interconnected biogeochemical processes in an aquifer system.</title>
        <authorList>
            <person name="Anantharaman K."/>
            <person name="Brown C.T."/>
            <person name="Hug L.A."/>
            <person name="Sharon I."/>
            <person name="Castelle C.J."/>
            <person name="Probst A.J."/>
            <person name="Thomas B.C."/>
            <person name="Singh A."/>
            <person name="Wilkins M.J."/>
            <person name="Karaoz U."/>
            <person name="Brodie E.L."/>
            <person name="Williams K.H."/>
            <person name="Hubbard S.S."/>
            <person name="Banfield J.F."/>
        </authorList>
    </citation>
    <scope>NUCLEOTIDE SEQUENCE [LARGE SCALE GENOMIC DNA]</scope>
</reference>
<proteinExistence type="predicted"/>